<proteinExistence type="predicted"/>
<reference evidence="2 3" key="1">
    <citation type="submission" date="2016-10" db="EMBL/GenBank/DDBJ databases">
        <authorList>
            <person name="de Groot N.N."/>
        </authorList>
    </citation>
    <scope>NUCLEOTIDE SEQUENCE [LARGE SCALE GENOMIC DNA]</scope>
    <source>
        <strain evidence="3">P4B,CCM 7963,CECT 7998,DSM 25260,IBRC-M 10614,KCTC 13821</strain>
    </source>
</reference>
<evidence type="ECO:0000256" key="1">
    <source>
        <dbReference type="SAM" id="MobiDB-lite"/>
    </source>
</evidence>
<keyword evidence="3" id="KW-1185">Reference proteome</keyword>
<gene>
    <name evidence="2" type="ORF">SAMN05216352_10494</name>
</gene>
<evidence type="ECO:0000313" key="2">
    <source>
        <dbReference type="EMBL" id="SDI01228.1"/>
    </source>
</evidence>
<name>A0A1G8H3I7_9BACI</name>
<sequence length="98" mass="11303">MASKGKFTAADYLSTRELRKAEYLRNKMLRSPSPRAAAIYEKQLKQLFQLAQNRKKQGKDEVNRKVKVKTPSSTAEFRNRNAEDAARRISGDFSRPKK</sequence>
<evidence type="ECO:0000313" key="3">
    <source>
        <dbReference type="Proteomes" id="UP000199017"/>
    </source>
</evidence>
<dbReference type="Proteomes" id="UP000199017">
    <property type="component" value="Unassembled WGS sequence"/>
</dbReference>
<dbReference type="OrthoDB" id="2972178at2"/>
<feature type="compositionally biased region" description="Basic and acidic residues" evidence="1">
    <location>
        <begin position="77"/>
        <end position="90"/>
    </location>
</feature>
<dbReference type="AlphaFoldDB" id="A0A1G8H3I7"/>
<accession>A0A1G8H3I7</accession>
<protein>
    <submittedName>
        <fullName evidence="2">Uncharacterized protein</fullName>
    </submittedName>
</protein>
<dbReference type="EMBL" id="FNDU01000004">
    <property type="protein sequence ID" value="SDI01228.1"/>
    <property type="molecule type" value="Genomic_DNA"/>
</dbReference>
<organism evidence="2 3">
    <name type="scientific">Alteribacillus bidgolensis</name>
    <dbReference type="NCBI Taxonomy" id="930129"/>
    <lineage>
        <taxon>Bacteria</taxon>
        <taxon>Bacillati</taxon>
        <taxon>Bacillota</taxon>
        <taxon>Bacilli</taxon>
        <taxon>Bacillales</taxon>
        <taxon>Bacillaceae</taxon>
        <taxon>Alteribacillus</taxon>
    </lineage>
</organism>
<feature type="region of interest" description="Disordered" evidence="1">
    <location>
        <begin position="54"/>
        <end position="98"/>
    </location>
</feature>
<dbReference type="RefSeq" id="WP_091583497.1">
    <property type="nucleotide sequence ID" value="NZ_FNDU01000004.1"/>
</dbReference>